<organism evidence="3 4">
    <name type="scientific">Imshaugia aleurites</name>
    <dbReference type="NCBI Taxonomy" id="172621"/>
    <lineage>
        <taxon>Eukaryota</taxon>
        <taxon>Fungi</taxon>
        <taxon>Dikarya</taxon>
        <taxon>Ascomycota</taxon>
        <taxon>Pezizomycotina</taxon>
        <taxon>Lecanoromycetes</taxon>
        <taxon>OSLEUM clade</taxon>
        <taxon>Lecanoromycetidae</taxon>
        <taxon>Lecanorales</taxon>
        <taxon>Lecanorineae</taxon>
        <taxon>Parmeliaceae</taxon>
        <taxon>Imshaugia</taxon>
    </lineage>
</organism>
<evidence type="ECO:0000256" key="1">
    <source>
        <dbReference type="SAM" id="Coils"/>
    </source>
</evidence>
<name>A0A8H3FLH9_9LECA</name>
<accession>A0A8H3FLH9</accession>
<keyword evidence="4" id="KW-1185">Reference proteome</keyword>
<dbReference type="EMBL" id="CAJPDT010000044">
    <property type="protein sequence ID" value="CAF9926763.1"/>
    <property type="molecule type" value="Genomic_DNA"/>
</dbReference>
<keyword evidence="1" id="KW-0175">Coiled coil</keyword>
<dbReference type="OrthoDB" id="10306423at2759"/>
<gene>
    <name evidence="3" type="ORF">IMSHALPRED_007037</name>
</gene>
<comment type="caution">
    <text evidence="3">The sequence shown here is derived from an EMBL/GenBank/DDBJ whole genome shotgun (WGS) entry which is preliminary data.</text>
</comment>
<feature type="coiled-coil region" evidence="1">
    <location>
        <begin position="424"/>
        <end position="482"/>
    </location>
</feature>
<evidence type="ECO:0000313" key="4">
    <source>
        <dbReference type="Proteomes" id="UP000664534"/>
    </source>
</evidence>
<evidence type="ECO:0000313" key="3">
    <source>
        <dbReference type="EMBL" id="CAF9926763.1"/>
    </source>
</evidence>
<protein>
    <submittedName>
        <fullName evidence="3">Uncharacterized protein</fullName>
    </submittedName>
</protein>
<dbReference type="AlphaFoldDB" id="A0A8H3FLH9"/>
<proteinExistence type="predicted"/>
<evidence type="ECO:0000256" key="2">
    <source>
        <dbReference type="SAM" id="MobiDB-lite"/>
    </source>
</evidence>
<reference evidence="3" key="1">
    <citation type="submission" date="2021-03" db="EMBL/GenBank/DDBJ databases">
        <authorList>
            <person name="Tagirdzhanova G."/>
        </authorList>
    </citation>
    <scope>NUCLEOTIDE SEQUENCE</scope>
</reference>
<sequence length="597" mass="68872">MFTSIDTRENKHKEAANEAHEIARPFLRTDFGKLAAETRESIFLNLLATPPPHAGREVSVPYHLRASHLAVLHTCRQMYLEAFPIFYDRESYYAANAQELIHILKFGQSDSPGLKNFRAETITTLCVKDLIRRGLGYRLFEHRNSFQIGGHQTSRGEIDIQYLDDQTISAVRNLNTWTSLNKICLCMRVGEEIGFIQLLFEIPGLEQGMLDIYDDYKWAVRPQPQHRPDQKDGLARSQWLCSYVDTMGNRTYVELDRFVYSRKELEYRSRASKRLRGDERYVEVDIIRHNKESQEIDNVSMHKTLLNWDISKGQRKQRNFRVNKTTLRSKFVGKERRIEKIAFNCRVTGRRITSLEEEKLQLQKTRKDKDQRIGTLETTERQKKSTVTKENEKLSDWTLYLGTDRIASYALYYYAMVTSIGTEMRNLTHEIGNLIRNKDRTAERDRAIEEVKDSKAEGIRLSAELQAQVAEANQLRKAADAKQAADALEAAEQLRLKDERMATIKADPDSPCRYLQRRLNTAQQVNAEMHTSLNQARADAQEAEVQAKEFQEALQARIAKLEEQLQQKPVRSDLIAPSGDSSSKEVAMISQPAPVVR</sequence>
<feature type="coiled-coil region" evidence="1">
    <location>
        <begin position="526"/>
        <end position="564"/>
    </location>
</feature>
<dbReference type="Proteomes" id="UP000664534">
    <property type="component" value="Unassembled WGS sequence"/>
</dbReference>
<feature type="region of interest" description="Disordered" evidence="2">
    <location>
        <begin position="566"/>
        <end position="597"/>
    </location>
</feature>